<evidence type="ECO:0000313" key="6">
    <source>
        <dbReference type="EMBL" id="MCF0263553.1"/>
    </source>
</evidence>
<protein>
    <submittedName>
        <fullName evidence="6">1-acyl-sn-glycerol-3-phosphate acyltransferase</fullName>
    </submittedName>
</protein>
<reference evidence="6" key="1">
    <citation type="submission" date="2021-07" db="EMBL/GenBank/DDBJ databases">
        <authorList>
            <person name="Fernandez M."/>
            <person name="Pereira P."/>
            <person name="Torres Tejerizo G.A."/>
            <person name="Gonzalez P."/>
            <person name="Agostini E."/>
        </authorList>
    </citation>
    <scope>NUCLEOTIDE SEQUENCE</scope>
    <source>
        <strain evidence="6">SFC 500-1A</strain>
    </source>
</reference>
<keyword evidence="4" id="KW-0472">Membrane</keyword>
<evidence type="ECO:0000256" key="4">
    <source>
        <dbReference type="SAM" id="Phobius"/>
    </source>
</evidence>
<feature type="domain" description="Phospholipid/glycerol acyltransferase" evidence="5">
    <location>
        <begin position="93"/>
        <end position="204"/>
    </location>
</feature>
<name>A0A8X8GEU4_ACIGI</name>
<evidence type="ECO:0000256" key="3">
    <source>
        <dbReference type="ARBA" id="ARBA00023315"/>
    </source>
</evidence>
<dbReference type="SMART" id="SM00563">
    <property type="entry name" value="PlsC"/>
    <property type="match status" value="1"/>
</dbReference>
<evidence type="ECO:0000256" key="2">
    <source>
        <dbReference type="ARBA" id="ARBA00022679"/>
    </source>
</evidence>
<dbReference type="Pfam" id="PF01553">
    <property type="entry name" value="Acyltransferase"/>
    <property type="match status" value="1"/>
</dbReference>
<keyword evidence="3 6" id="KW-0012">Acyltransferase</keyword>
<dbReference type="GO" id="GO:0006654">
    <property type="term" value="P:phosphatidic acid biosynthetic process"/>
    <property type="evidence" value="ECO:0007669"/>
    <property type="project" value="TreeGrafter"/>
</dbReference>
<sequence length="275" mass="30780">MLNINKVKKKLNYAWRVGATGFSFASFGLGGIVIGGVVAPLVKVSTFDTRKRQDRAQKAIKYSFKGFTEMMVNLGIMTYEVEGLEKLAHSRQELVIANHPTLIDVVILIGLMEKANCIVKKALWRNPFTLGPVRSAGYILNEGSEQFILDCVKKLQEKDAASLLIFPEGTRTEKGASLNEFQRGASNIAIRANVPIRPILIECTPSTLTKNEKWYHIPNEPFHIQIKVLDAVHVHDILDDAAVNSKQVKQLNHFLHNLFNQALIKQELSTNEQSC</sequence>
<dbReference type="PANTHER" id="PTHR10434:SF66">
    <property type="entry name" value="PHOSPHOLIPID_GLYCEROL ACYLTRANSFERASE DOMAIN-CONTAINING PROTEIN"/>
    <property type="match status" value="1"/>
</dbReference>
<dbReference type="EMBL" id="JAHWXT010000001">
    <property type="protein sequence ID" value="MCF0263553.1"/>
    <property type="molecule type" value="Genomic_DNA"/>
</dbReference>
<evidence type="ECO:0000313" key="7">
    <source>
        <dbReference type="Proteomes" id="UP000887320"/>
    </source>
</evidence>
<dbReference type="Proteomes" id="UP000887320">
    <property type="component" value="Unassembled WGS sequence"/>
</dbReference>
<keyword evidence="4" id="KW-0812">Transmembrane</keyword>
<dbReference type="InterPro" id="IPR002123">
    <property type="entry name" value="Plipid/glycerol_acylTrfase"/>
</dbReference>
<comment type="pathway">
    <text evidence="1">Lipid metabolism.</text>
</comment>
<dbReference type="CDD" id="cd07989">
    <property type="entry name" value="LPLAT_AGPAT-like"/>
    <property type="match status" value="1"/>
</dbReference>
<dbReference type="PANTHER" id="PTHR10434">
    <property type="entry name" value="1-ACYL-SN-GLYCEROL-3-PHOSPHATE ACYLTRANSFERASE"/>
    <property type="match status" value="1"/>
</dbReference>
<dbReference type="SUPFAM" id="SSF69593">
    <property type="entry name" value="Glycerol-3-phosphate (1)-acyltransferase"/>
    <property type="match status" value="1"/>
</dbReference>
<dbReference type="RefSeq" id="WP_234622718.1">
    <property type="nucleotide sequence ID" value="NZ_JAHWXT010000001.1"/>
</dbReference>
<comment type="caution">
    <text evidence="6">The sequence shown here is derived from an EMBL/GenBank/DDBJ whole genome shotgun (WGS) entry which is preliminary data.</text>
</comment>
<dbReference type="AlphaFoldDB" id="A0A8X8GEU4"/>
<keyword evidence="4" id="KW-1133">Transmembrane helix</keyword>
<gene>
    <name evidence="6" type="ORF">KW868_03615</name>
</gene>
<accession>A0A8X8GEU4</accession>
<proteinExistence type="predicted"/>
<organism evidence="6 7">
    <name type="scientific">Acinetobacter guillouiae</name>
    <name type="common">Acinetobacter genomosp. 11</name>
    <dbReference type="NCBI Taxonomy" id="106649"/>
    <lineage>
        <taxon>Bacteria</taxon>
        <taxon>Pseudomonadati</taxon>
        <taxon>Pseudomonadota</taxon>
        <taxon>Gammaproteobacteria</taxon>
        <taxon>Moraxellales</taxon>
        <taxon>Moraxellaceae</taxon>
        <taxon>Acinetobacter</taxon>
    </lineage>
</organism>
<evidence type="ECO:0000256" key="1">
    <source>
        <dbReference type="ARBA" id="ARBA00005189"/>
    </source>
</evidence>
<evidence type="ECO:0000259" key="5">
    <source>
        <dbReference type="SMART" id="SM00563"/>
    </source>
</evidence>
<keyword evidence="2" id="KW-0808">Transferase</keyword>
<dbReference type="GO" id="GO:0003841">
    <property type="term" value="F:1-acylglycerol-3-phosphate O-acyltransferase activity"/>
    <property type="evidence" value="ECO:0007669"/>
    <property type="project" value="TreeGrafter"/>
</dbReference>
<feature type="transmembrane region" description="Helical" evidence="4">
    <location>
        <begin position="20"/>
        <end position="42"/>
    </location>
</feature>